<keyword evidence="8" id="KW-0408">Iron</keyword>
<protein>
    <submittedName>
        <fullName evidence="10">L-lysine 2,3-aminomutase</fullName>
    </submittedName>
</protein>
<dbReference type="Proteomes" id="UP000007374">
    <property type="component" value="Unassembled WGS sequence"/>
</dbReference>
<evidence type="ECO:0000256" key="9">
    <source>
        <dbReference type="ARBA" id="ARBA00023014"/>
    </source>
</evidence>
<dbReference type="GO" id="GO:0051539">
    <property type="term" value="F:4 iron, 4 sulfur cluster binding"/>
    <property type="evidence" value="ECO:0007669"/>
    <property type="project" value="UniProtKB-KW"/>
</dbReference>
<dbReference type="InterPro" id="IPR013785">
    <property type="entry name" value="Aldolase_TIM"/>
</dbReference>
<dbReference type="eggNOG" id="COG1509">
    <property type="taxonomic scope" value="Bacteria"/>
</dbReference>
<dbReference type="STRING" id="721133.SAMN05216176_104251"/>
<gene>
    <name evidence="10" type="ORF">NA8A_20697</name>
</gene>
<evidence type="ECO:0000313" key="10">
    <source>
        <dbReference type="EMBL" id="EKF40582.1"/>
    </source>
</evidence>
<keyword evidence="9" id="KW-0411">Iron-sulfur</keyword>
<evidence type="ECO:0000256" key="4">
    <source>
        <dbReference type="ARBA" id="ARBA00022485"/>
    </source>
</evidence>
<dbReference type="AlphaFoldDB" id="K2PHI4"/>
<dbReference type="GO" id="GO:0003824">
    <property type="term" value="F:catalytic activity"/>
    <property type="evidence" value="ECO:0007669"/>
    <property type="project" value="InterPro"/>
</dbReference>
<dbReference type="PANTHER" id="PTHR30538:SF0">
    <property type="entry name" value="L-LYSINE 2,3-AMINOMUTASE AQ_1632-RELATED"/>
    <property type="match status" value="1"/>
</dbReference>
<comment type="caution">
    <text evidence="10">The sequence shown here is derived from an EMBL/GenBank/DDBJ whole genome shotgun (WGS) entry which is preliminary data.</text>
</comment>
<name>K2PHI4_9HYPH</name>
<sequence>MLRSITQYRPVTAKKLTELRYWDNLSVDYRKTFLVASEVLPFRVNEYVLENFIDWSAPEDDPMFRLLFPQEGMLTRSQFARIEAAQNATSTDLREAVRVTREELNPHPAGQMTDNIPTLGEDILDGIQHKYAETALFFPSAGQTCHAYCSFCFRWPQFVGEPAWKIQAREAAQAVSYLRCHQEITDILITGGDPLIMNSKNLRRYVEPFLAVESLKTIRFGSKAVTYWPHRFLAGEDAADLLSLFEEIVASGKSLAFMAHLTHSRELEPPEVKAAINAIRATGATIRTQAPLLKHVNDDPVVWAKLWTDCSALGIYPYYMFVERDTGPSGYFRVPLWRAHEIYSSAISRVSGLSRTARGPVMSSHPGKVVIDGIVEVHGQRALSLRFLQAREPTFVGRVFLAEFDETASWLDDLRPLGGGEFFFEARGKPTEPAAPQWTAPERIMGGVHA</sequence>
<keyword evidence="11" id="KW-1185">Reference proteome</keyword>
<dbReference type="RefSeq" id="WP_009452362.1">
    <property type="nucleotide sequence ID" value="NZ_AMSI01000017.1"/>
</dbReference>
<dbReference type="CDD" id="cd01335">
    <property type="entry name" value="Radical_SAM"/>
    <property type="match status" value="1"/>
</dbReference>
<dbReference type="InterPro" id="IPR058240">
    <property type="entry name" value="rSAM_sf"/>
</dbReference>
<keyword evidence="4" id="KW-0004">4Fe-4S</keyword>
<dbReference type="SFLD" id="SFLDS00029">
    <property type="entry name" value="Radical_SAM"/>
    <property type="match status" value="1"/>
</dbReference>
<comment type="similarity">
    <text evidence="3">Belongs to the radical SAM superfamily. KamA family.</text>
</comment>
<evidence type="ECO:0000256" key="5">
    <source>
        <dbReference type="ARBA" id="ARBA00022691"/>
    </source>
</evidence>
<dbReference type="Gene3D" id="3.20.20.70">
    <property type="entry name" value="Aldolase class I"/>
    <property type="match status" value="1"/>
</dbReference>
<evidence type="ECO:0000256" key="1">
    <source>
        <dbReference type="ARBA" id="ARBA00001933"/>
    </source>
</evidence>
<dbReference type="PATRIC" id="fig|1231190.3.peg.4279"/>
<keyword evidence="5" id="KW-0949">S-adenosyl-L-methionine</keyword>
<evidence type="ECO:0000256" key="3">
    <source>
        <dbReference type="ARBA" id="ARBA00008703"/>
    </source>
</evidence>
<dbReference type="InterPro" id="IPR007197">
    <property type="entry name" value="rSAM"/>
</dbReference>
<proteinExistence type="inferred from homology"/>
<evidence type="ECO:0000256" key="8">
    <source>
        <dbReference type="ARBA" id="ARBA00023004"/>
    </source>
</evidence>
<evidence type="ECO:0000313" key="11">
    <source>
        <dbReference type="Proteomes" id="UP000007374"/>
    </source>
</evidence>
<accession>K2PHI4</accession>
<keyword evidence="7" id="KW-0663">Pyridoxal phosphate</keyword>
<dbReference type="GO" id="GO:0046872">
    <property type="term" value="F:metal ion binding"/>
    <property type="evidence" value="ECO:0007669"/>
    <property type="project" value="UniProtKB-KW"/>
</dbReference>
<dbReference type="SUPFAM" id="SSF102114">
    <property type="entry name" value="Radical SAM enzymes"/>
    <property type="match status" value="1"/>
</dbReference>
<dbReference type="EMBL" id="AMSI01000017">
    <property type="protein sequence ID" value="EKF40582.1"/>
    <property type="molecule type" value="Genomic_DNA"/>
</dbReference>
<evidence type="ECO:0000256" key="7">
    <source>
        <dbReference type="ARBA" id="ARBA00022898"/>
    </source>
</evidence>
<keyword evidence="6" id="KW-0479">Metal-binding</keyword>
<comment type="cofactor">
    <cofactor evidence="2">
        <name>[4Fe-4S] cluster</name>
        <dbReference type="ChEBI" id="CHEBI:49883"/>
    </cofactor>
</comment>
<evidence type="ECO:0000256" key="2">
    <source>
        <dbReference type="ARBA" id="ARBA00001966"/>
    </source>
</evidence>
<comment type="cofactor">
    <cofactor evidence="1">
        <name>pyridoxal 5'-phosphate</name>
        <dbReference type="ChEBI" id="CHEBI:597326"/>
    </cofactor>
</comment>
<organism evidence="10 11">
    <name type="scientific">Nitratireductor indicus C115</name>
    <dbReference type="NCBI Taxonomy" id="1231190"/>
    <lineage>
        <taxon>Bacteria</taxon>
        <taxon>Pseudomonadati</taxon>
        <taxon>Pseudomonadota</taxon>
        <taxon>Alphaproteobacteria</taxon>
        <taxon>Hyphomicrobiales</taxon>
        <taxon>Phyllobacteriaceae</taxon>
        <taxon>Nitratireductor</taxon>
    </lineage>
</organism>
<reference evidence="10 11" key="1">
    <citation type="journal article" date="2012" name="J. Bacteriol.">
        <title>Genome Sequence of Nitratireductor indicus Type Strain C115.</title>
        <authorList>
            <person name="Lai Q."/>
            <person name="Li G."/>
            <person name="Yu Z."/>
            <person name="Shao Z."/>
        </authorList>
    </citation>
    <scope>NUCLEOTIDE SEQUENCE [LARGE SCALE GENOMIC DNA]</scope>
    <source>
        <strain evidence="10 11">C115</strain>
    </source>
</reference>
<dbReference type="PANTHER" id="PTHR30538">
    <property type="entry name" value="LYSINE 2,3-AMINOMUTASE-RELATED"/>
    <property type="match status" value="1"/>
</dbReference>
<dbReference type="SFLD" id="SFLDG01070">
    <property type="entry name" value="PLP-dependent"/>
    <property type="match status" value="1"/>
</dbReference>
<dbReference type="InterPro" id="IPR003739">
    <property type="entry name" value="Lys_aminomutase/Glu_NH3_mut"/>
</dbReference>
<evidence type="ECO:0000256" key="6">
    <source>
        <dbReference type="ARBA" id="ARBA00022723"/>
    </source>
</evidence>